<evidence type="ECO:0000256" key="1">
    <source>
        <dbReference type="ARBA" id="ARBA00004761"/>
    </source>
</evidence>
<evidence type="ECO:0000256" key="4">
    <source>
        <dbReference type="ARBA" id="ARBA00023239"/>
    </source>
</evidence>
<keyword evidence="4" id="KW-0456">Lyase</keyword>
<dbReference type="EMBL" id="DXBM01000019">
    <property type="protein sequence ID" value="HIZ45769.1"/>
    <property type="molecule type" value="Genomic_DNA"/>
</dbReference>
<evidence type="ECO:0000256" key="2">
    <source>
        <dbReference type="ARBA" id="ARBA00006906"/>
    </source>
</evidence>
<dbReference type="GO" id="GO:0016829">
    <property type="term" value="F:lyase activity"/>
    <property type="evidence" value="ECO:0007669"/>
    <property type="project" value="UniProtKB-KW"/>
</dbReference>
<evidence type="ECO:0000256" key="3">
    <source>
        <dbReference type="ARBA" id="ARBA00011233"/>
    </source>
</evidence>
<reference evidence="6" key="1">
    <citation type="journal article" date="2021" name="PeerJ">
        <title>Extensive microbial diversity within the chicken gut microbiome revealed by metagenomics and culture.</title>
        <authorList>
            <person name="Gilroy R."/>
            <person name="Ravi A."/>
            <person name="Getino M."/>
            <person name="Pursley I."/>
            <person name="Horton D.L."/>
            <person name="Alikhan N.F."/>
            <person name="Baker D."/>
            <person name="Gharbi K."/>
            <person name="Hall N."/>
            <person name="Watson M."/>
            <person name="Adriaenssens E.M."/>
            <person name="Foster-Nyarko E."/>
            <person name="Jarju S."/>
            <person name="Secka A."/>
            <person name="Antonio M."/>
            <person name="Oren A."/>
            <person name="Chaudhuri R.R."/>
            <person name="La Ragione R."/>
            <person name="Hildebrand F."/>
            <person name="Pallen M.J."/>
        </authorList>
    </citation>
    <scope>NUCLEOTIDE SEQUENCE</scope>
    <source>
        <strain evidence="6">ChiHjej12B11-14209</strain>
    </source>
</reference>
<evidence type="ECO:0000256" key="5">
    <source>
        <dbReference type="ARBA" id="ARBA00023277"/>
    </source>
</evidence>
<organism evidence="6 7">
    <name type="scientific">Candidatus Olsenella pullistercoris</name>
    <dbReference type="NCBI Taxonomy" id="2838712"/>
    <lineage>
        <taxon>Bacteria</taxon>
        <taxon>Bacillati</taxon>
        <taxon>Actinomycetota</taxon>
        <taxon>Coriobacteriia</taxon>
        <taxon>Coriobacteriales</taxon>
        <taxon>Atopobiaceae</taxon>
        <taxon>Olsenella</taxon>
    </lineage>
</organism>
<dbReference type="PANTHER" id="PTHR30246">
    <property type="entry name" value="2-KETO-3-DEOXY-6-PHOSPHOGLUCONATE ALDOLASE"/>
    <property type="match status" value="1"/>
</dbReference>
<dbReference type="PANTHER" id="PTHR30246:SF1">
    <property type="entry name" value="2-DEHYDRO-3-DEOXY-6-PHOSPHOGALACTONATE ALDOLASE-RELATED"/>
    <property type="match status" value="1"/>
</dbReference>
<comment type="subunit">
    <text evidence="3">Homotrimer.</text>
</comment>
<comment type="caution">
    <text evidence="6">The sequence shown here is derived from an EMBL/GenBank/DDBJ whole genome shotgun (WGS) entry which is preliminary data.</text>
</comment>
<accession>A0A9D2EXJ9</accession>
<dbReference type="SUPFAM" id="SSF51569">
    <property type="entry name" value="Aldolase"/>
    <property type="match status" value="1"/>
</dbReference>
<dbReference type="Gene3D" id="3.20.20.70">
    <property type="entry name" value="Aldolase class I"/>
    <property type="match status" value="1"/>
</dbReference>
<proteinExistence type="inferred from homology"/>
<dbReference type="Pfam" id="PF01081">
    <property type="entry name" value="Aldolase"/>
    <property type="match status" value="1"/>
</dbReference>
<sequence>MFAKDASFPKVTVILRGYTYEQCRGVVSSLVGTRLGAVEVAMNTPGAAETIGRLADEFGGEVLIGAGTVISPERARAAADAGASFMLSPICFTQEIFDIARSAGAVTVPAAFSPTEIATMFDMGADIVKVFPAARLGAKYLSDVQAPLDWMPLMVVGGVNGENVQEFFDAGATYAGIGSGIFKREDILSMNVEALKQQVKDFEQKVRW</sequence>
<keyword evidence="5" id="KW-0119">Carbohydrate metabolism</keyword>
<comment type="similarity">
    <text evidence="2">Belongs to the KHG/KDPG aldolase family.</text>
</comment>
<comment type="pathway">
    <text evidence="1">Carbohydrate acid metabolism.</text>
</comment>
<evidence type="ECO:0000313" key="6">
    <source>
        <dbReference type="EMBL" id="HIZ45769.1"/>
    </source>
</evidence>
<reference evidence="6" key="2">
    <citation type="submission" date="2021-04" db="EMBL/GenBank/DDBJ databases">
        <authorList>
            <person name="Gilroy R."/>
        </authorList>
    </citation>
    <scope>NUCLEOTIDE SEQUENCE</scope>
    <source>
        <strain evidence="6">ChiHjej12B11-14209</strain>
    </source>
</reference>
<name>A0A9D2EXJ9_9ACTN</name>
<evidence type="ECO:0000313" key="7">
    <source>
        <dbReference type="Proteomes" id="UP000824062"/>
    </source>
</evidence>
<protein>
    <submittedName>
        <fullName evidence="6">2-dehydro-3-deoxyphosphogluconate aldolase</fullName>
    </submittedName>
</protein>
<dbReference type="InterPro" id="IPR000887">
    <property type="entry name" value="Aldlse_KDPG_KHG"/>
</dbReference>
<gene>
    <name evidence="6" type="ORF">IAA19_01955</name>
</gene>
<dbReference type="Proteomes" id="UP000824062">
    <property type="component" value="Unassembled WGS sequence"/>
</dbReference>
<dbReference type="CDD" id="cd00452">
    <property type="entry name" value="KDPG_aldolase"/>
    <property type="match status" value="1"/>
</dbReference>
<dbReference type="InterPro" id="IPR013785">
    <property type="entry name" value="Aldolase_TIM"/>
</dbReference>
<dbReference type="AlphaFoldDB" id="A0A9D2EXJ9"/>